<dbReference type="InterPro" id="IPR039421">
    <property type="entry name" value="Type_1_exporter"/>
</dbReference>
<dbReference type="RefSeq" id="WP_295368918.1">
    <property type="nucleotide sequence ID" value="NZ_DYUC01000043.1"/>
</dbReference>
<dbReference type="CDD" id="cd18548">
    <property type="entry name" value="ABC_6TM_Tm287_like"/>
    <property type="match status" value="1"/>
</dbReference>
<dbReference type="InterPro" id="IPR011527">
    <property type="entry name" value="ABC1_TM_dom"/>
</dbReference>
<evidence type="ECO:0000256" key="8">
    <source>
        <dbReference type="ARBA" id="ARBA00023136"/>
    </source>
</evidence>
<dbReference type="Proteomes" id="UP000760668">
    <property type="component" value="Unassembled WGS sequence"/>
</dbReference>
<dbReference type="EMBL" id="DYUC01000043">
    <property type="protein sequence ID" value="HJG86320.1"/>
    <property type="molecule type" value="Genomic_DNA"/>
</dbReference>
<protein>
    <submittedName>
        <fullName evidence="12">ABC transporter ATP-binding protein/permease</fullName>
    </submittedName>
</protein>
<organism evidence="12 13">
    <name type="scientific">Pseudoflavonifractor capillosus</name>
    <dbReference type="NCBI Taxonomy" id="106588"/>
    <lineage>
        <taxon>Bacteria</taxon>
        <taxon>Bacillati</taxon>
        <taxon>Bacillota</taxon>
        <taxon>Clostridia</taxon>
        <taxon>Eubacteriales</taxon>
        <taxon>Oscillospiraceae</taxon>
        <taxon>Pseudoflavonifractor</taxon>
    </lineage>
</organism>
<dbReference type="PANTHER" id="PTHR43394:SF1">
    <property type="entry name" value="ATP-BINDING CASSETTE SUB-FAMILY B MEMBER 10, MITOCHONDRIAL"/>
    <property type="match status" value="1"/>
</dbReference>
<comment type="caution">
    <text evidence="12">The sequence shown here is derived from an EMBL/GenBank/DDBJ whole genome shotgun (WGS) entry which is preliminary data.</text>
</comment>
<evidence type="ECO:0000256" key="7">
    <source>
        <dbReference type="ARBA" id="ARBA00022989"/>
    </source>
</evidence>
<evidence type="ECO:0000256" key="4">
    <source>
        <dbReference type="ARBA" id="ARBA00022692"/>
    </source>
</evidence>
<dbReference type="GO" id="GO:0016887">
    <property type="term" value="F:ATP hydrolysis activity"/>
    <property type="evidence" value="ECO:0007669"/>
    <property type="project" value="InterPro"/>
</dbReference>
<evidence type="ECO:0000256" key="5">
    <source>
        <dbReference type="ARBA" id="ARBA00022741"/>
    </source>
</evidence>
<dbReference type="PROSITE" id="PS50893">
    <property type="entry name" value="ABC_TRANSPORTER_2"/>
    <property type="match status" value="1"/>
</dbReference>
<dbReference type="FunFam" id="3.40.50.300:FF:000221">
    <property type="entry name" value="Multidrug ABC transporter ATP-binding protein"/>
    <property type="match status" value="1"/>
</dbReference>
<dbReference type="InterPro" id="IPR003439">
    <property type="entry name" value="ABC_transporter-like_ATP-bd"/>
</dbReference>
<evidence type="ECO:0000313" key="12">
    <source>
        <dbReference type="EMBL" id="HJG86320.1"/>
    </source>
</evidence>
<dbReference type="InterPro" id="IPR036640">
    <property type="entry name" value="ABC1_TM_sf"/>
</dbReference>
<comment type="subcellular location">
    <subcellularLocation>
        <location evidence="1">Cell membrane</location>
        <topology evidence="1">Multi-pass membrane protein</topology>
    </subcellularLocation>
</comment>
<keyword evidence="6 12" id="KW-0067">ATP-binding</keyword>
<dbReference type="InterPro" id="IPR003593">
    <property type="entry name" value="AAA+_ATPase"/>
</dbReference>
<feature type="transmembrane region" description="Helical" evidence="9">
    <location>
        <begin position="279"/>
        <end position="297"/>
    </location>
</feature>
<feature type="transmembrane region" description="Helical" evidence="9">
    <location>
        <begin position="50"/>
        <end position="70"/>
    </location>
</feature>
<evidence type="ECO:0000256" key="9">
    <source>
        <dbReference type="SAM" id="Phobius"/>
    </source>
</evidence>
<dbReference type="SUPFAM" id="SSF90123">
    <property type="entry name" value="ABC transporter transmembrane region"/>
    <property type="match status" value="1"/>
</dbReference>
<dbReference type="Pfam" id="PF00664">
    <property type="entry name" value="ABC_membrane"/>
    <property type="match status" value="1"/>
</dbReference>
<feature type="domain" description="ABC transmembrane type-1" evidence="11">
    <location>
        <begin position="17"/>
        <end position="299"/>
    </location>
</feature>
<keyword evidence="8 9" id="KW-0472">Membrane</keyword>
<dbReference type="AlphaFoldDB" id="A0A921MLD9"/>
<feature type="transmembrane region" description="Helical" evidence="9">
    <location>
        <begin position="236"/>
        <end position="259"/>
    </location>
</feature>
<feature type="transmembrane region" description="Helical" evidence="9">
    <location>
        <begin position="156"/>
        <end position="175"/>
    </location>
</feature>
<keyword evidence="2" id="KW-0813">Transport</keyword>
<dbReference type="PANTHER" id="PTHR43394">
    <property type="entry name" value="ATP-DEPENDENT PERMEASE MDL1, MITOCHONDRIAL"/>
    <property type="match status" value="1"/>
</dbReference>
<gene>
    <name evidence="12" type="ORF">K8V01_04745</name>
</gene>
<dbReference type="InterPro" id="IPR027417">
    <property type="entry name" value="P-loop_NTPase"/>
</dbReference>
<feature type="transmembrane region" description="Helical" evidence="9">
    <location>
        <begin position="16"/>
        <end position="38"/>
    </location>
</feature>
<dbReference type="PROSITE" id="PS50929">
    <property type="entry name" value="ABC_TM1F"/>
    <property type="match status" value="1"/>
</dbReference>
<keyword evidence="7 9" id="KW-1133">Transmembrane helix</keyword>
<reference evidence="12" key="1">
    <citation type="journal article" date="2021" name="PeerJ">
        <title>Extensive microbial diversity within the chicken gut microbiome revealed by metagenomics and culture.</title>
        <authorList>
            <person name="Gilroy R."/>
            <person name="Ravi A."/>
            <person name="Getino M."/>
            <person name="Pursley I."/>
            <person name="Horton D.L."/>
            <person name="Alikhan N.F."/>
            <person name="Baker D."/>
            <person name="Gharbi K."/>
            <person name="Hall N."/>
            <person name="Watson M."/>
            <person name="Adriaenssens E.M."/>
            <person name="Foster-Nyarko E."/>
            <person name="Jarju S."/>
            <person name="Secka A."/>
            <person name="Antonio M."/>
            <person name="Oren A."/>
            <person name="Chaudhuri R.R."/>
            <person name="La Ragione R."/>
            <person name="Hildebrand F."/>
            <person name="Pallen M.J."/>
        </authorList>
    </citation>
    <scope>NUCLEOTIDE SEQUENCE</scope>
    <source>
        <strain evidence="12">CHK179-5677</strain>
    </source>
</reference>
<dbReference type="GO" id="GO:0015421">
    <property type="term" value="F:ABC-type oligopeptide transporter activity"/>
    <property type="evidence" value="ECO:0007669"/>
    <property type="project" value="TreeGrafter"/>
</dbReference>
<evidence type="ECO:0000256" key="6">
    <source>
        <dbReference type="ARBA" id="ARBA00022840"/>
    </source>
</evidence>
<dbReference type="GO" id="GO:0005886">
    <property type="term" value="C:plasma membrane"/>
    <property type="evidence" value="ECO:0007669"/>
    <property type="project" value="UniProtKB-SubCell"/>
</dbReference>
<dbReference type="InterPro" id="IPR017871">
    <property type="entry name" value="ABC_transporter-like_CS"/>
</dbReference>
<proteinExistence type="predicted"/>
<dbReference type="SUPFAM" id="SSF52540">
    <property type="entry name" value="P-loop containing nucleoside triphosphate hydrolases"/>
    <property type="match status" value="1"/>
</dbReference>
<keyword evidence="4 9" id="KW-0812">Transmembrane</keyword>
<dbReference type="Pfam" id="PF00005">
    <property type="entry name" value="ABC_tran"/>
    <property type="match status" value="1"/>
</dbReference>
<sequence length="578" mass="63477">MLLRIFSYLKPYRKQTILAVLCIAIEAVFELIIPFLMADIVDVGVKNGDMAYIFTRGAMMGVCALLALLFGAGSARFAAVCGQGLGAELRKEEYRKIQAFSFANTDRFQTSSLVTRLTSDVTAVQNAVATGLRPAVRSPIMMVMALGLSFRMSPRLAVVFLVAAPLLGVLLWQIVSRVRPMYGRMQGAMDQVNRIIQENLTAIRVVKACVRGSYEVEKFEEVNRNLRDTTERAFRLAALNMPAMQLVMYGTILSILWFGGRLTMVGGMEVGDLTGFLSYVLQVLNSLMMLSSVFLMLTRSLASCRRILEVMDEKIDITETPGVTDPDARVERGEIVFDDVSFRYREGEGENVLDHVSFRIEAGQTVGILGQTGSAKSTLVQLIPRLYDVTGGAVYVDGRNVKEYPLEHLRDAIAMVLQKNTLFSGTVRDNLRWGNDHATDEEIDAACRIACVDEFLDRLQNGYDTELGQGGVNVSGGQKQRLCIARAVLKNPKVLILDDSTSAVDTATEAKIRRGLAGGLPGATKIIIAQRVTSVQDADQILILEDGKISAVGTHESLMASNPFYQGLYHSQQKGALE</sequence>
<evidence type="ECO:0000313" key="13">
    <source>
        <dbReference type="Proteomes" id="UP000760668"/>
    </source>
</evidence>
<dbReference type="Gene3D" id="3.40.50.300">
    <property type="entry name" value="P-loop containing nucleotide triphosphate hydrolases"/>
    <property type="match status" value="1"/>
</dbReference>
<evidence type="ECO:0000256" key="1">
    <source>
        <dbReference type="ARBA" id="ARBA00004651"/>
    </source>
</evidence>
<dbReference type="Gene3D" id="1.20.1560.10">
    <property type="entry name" value="ABC transporter type 1, transmembrane domain"/>
    <property type="match status" value="1"/>
</dbReference>
<reference evidence="12" key="2">
    <citation type="submission" date="2021-09" db="EMBL/GenBank/DDBJ databases">
        <authorList>
            <person name="Gilroy R."/>
        </authorList>
    </citation>
    <scope>NUCLEOTIDE SEQUENCE</scope>
    <source>
        <strain evidence="12">CHK179-5677</strain>
    </source>
</reference>
<accession>A0A921MLD9</accession>
<evidence type="ECO:0000259" key="11">
    <source>
        <dbReference type="PROSITE" id="PS50929"/>
    </source>
</evidence>
<keyword evidence="5" id="KW-0547">Nucleotide-binding</keyword>
<dbReference type="GO" id="GO:0005524">
    <property type="term" value="F:ATP binding"/>
    <property type="evidence" value="ECO:0007669"/>
    <property type="project" value="UniProtKB-KW"/>
</dbReference>
<feature type="domain" description="ABC transporter" evidence="10">
    <location>
        <begin position="335"/>
        <end position="571"/>
    </location>
</feature>
<evidence type="ECO:0000256" key="3">
    <source>
        <dbReference type="ARBA" id="ARBA00022475"/>
    </source>
</evidence>
<dbReference type="PROSITE" id="PS00211">
    <property type="entry name" value="ABC_TRANSPORTER_1"/>
    <property type="match status" value="1"/>
</dbReference>
<evidence type="ECO:0000256" key="2">
    <source>
        <dbReference type="ARBA" id="ARBA00022448"/>
    </source>
</evidence>
<evidence type="ECO:0000259" key="10">
    <source>
        <dbReference type="PROSITE" id="PS50893"/>
    </source>
</evidence>
<dbReference type="SMART" id="SM00382">
    <property type="entry name" value="AAA"/>
    <property type="match status" value="1"/>
</dbReference>
<keyword evidence="3" id="KW-1003">Cell membrane</keyword>
<name>A0A921MLD9_9FIRM</name>